<gene>
    <name evidence="3" type="ORF">RN606_09675</name>
</gene>
<dbReference type="RefSeq" id="WP_313496686.1">
    <property type="nucleotide sequence ID" value="NZ_CP134879.1"/>
</dbReference>
<dbReference type="InterPro" id="IPR028939">
    <property type="entry name" value="P5C_Rdtase_cat_N"/>
</dbReference>
<proteinExistence type="predicted"/>
<dbReference type="Gene3D" id="3.40.50.720">
    <property type="entry name" value="NAD(P)-binding Rossmann-like Domain"/>
    <property type="match status" value="1"/>
</dbReference>
<keyword evidence="1" id="KW-0560">Oxidoreductase</keyword>
<name>A0AA96F8F9_9MICO</name>
<dbReference type="SUPFAM" id="SSF51735">
    <property type="entry name" value="NAD(P)-binding Rossmann-fold domains"/>
    <property type="match status" value="1"/>
</dbReference>
<dbReference type="GO" id="GO:0016491">
    <property type="term" value="F:oxidoreductase activity"/>
    <property type="evidence" value="ECO:0007669"/>
    <property type="project" value="UniProtKB-KW"/>
</dbReference>
<dbReference type="InterPro" id="IPR036291">
    <property type="entry name" value="NAD(P)-bd_dom_sf"/>
</dbReference>
<evidence type="ECO:0000313" key="4">
    <source>
        <dbReference type="Proteomes" id="UP001304125"/>
    </source>
</evidence>
<feature type="domain" description="Pyrroline-5-carboxylate reductase catalytic N-terminal" evidence="2">
    <location>
        <begin position="4"/>
        <end position="91"/>
    </location>
</feature>
<organism evidence="3 4">
    <name type="scientific">Demequina capsici</name>
    <dbReference type="NCBI Taxonomy" id="3075620"/>
    <lineage>
        <taxon>Bacteria</taxon>
        <taxon>Bacillati</taxon>
        <taxon>Actinomycetota</taxon>
        <taxon>Actinomycetes</taxon>
        <taxon>Micrococcales</taxon>
        <taxon>Demequinaceae</taxon>
        <taxon>Demequina</taxon>
    </lineage>
</organism>
<protein>
    <submittedName>
        <fullName evidence="3">NAD(P)-binding domain-containing protein</fullName>
    </submittedName>
</protein>
<accession>A0AA96F8F9</accession>
<dbReference type="InterPro" id="IPR051267">
    <property type="entry name" value="STEAP_metalloreductase"/>
</dbReference>
<dbReference type="AlphaFoldDB" id="A0AA96F8F9"/>
<reference evidence="3 4" key="1">
    <citation type="submission" date="2023-09" db="EMBL/GenBank/DDBJ databases">
        <title>Demequina sp. a novel bacteria isolated from Capsicum annuum.</title>
        <authorList>
            <person name="Humaira Z."/>
            <person name="Lee J."/>
            <person name="Cho D."/>
        </authorList>
    </citation>
    <scope>NUCLEOTIDE SEQUENCE [LARGE SCALE GENOMIC DNA]</scope>
    <source>
        <strain evidence="3 4">OYTSA14</strain>
    </source>
</reference>
<evidence type="ECO:0000259" key="2">
    <source>
        <dbReference type="Pfam" id="PF03807"/>
    </source>
</evidence>
<sequence>MTTLGIIGAGNIGFNVAKAAIAAGYDVVIANSRGPATLAATVAELGEGTRAATAQEAAEASDLILVAVPLGKVDSLPAKELAGKIVMDAGNYYPQRDGRIAELDANQATTAELTQRALPHSTVVKAFNHINAKDIPAHGKPAGDPARRALGIAGDDHAAKAVVVSFLDAIGFDAVDLGALAESWRIERDTPTYGVPVTRSELEQILPGVERVTQG</sequence>
<keyword evidence="4" id="KW-1185">Reference proteome</keyword>
<dbReference type="Pfam" id="PF03807">
    <property type="entry name" value="F420_oxidored"/>
    <property type="match status" value="1"/>
</dbReference>
<evidence type="ECO:0000313" key="3">
    <source>
        <dbReference type="EMBL" id="WNM23630.1"/>
    </source>
</evidence>
<dbReference type="Proteomes" id="UP001304125">
    <property type="component" value="Chromosome"/>
</dbReference>
<dbReference type="PANTHER" id="PTHR14239">
    <property type="entry name" value="DUDULIN-RELATED"/>
    <property type="match status" value="1"/>
</dbReference>
<evidence type="ECO:0000256" key="1">
    <source>
        <dbReference type="ARBA" id="ARBA00023002"/>
    </source>
</evidence>
<dbReference type="EMBL" id="CP134879">
    <property type="protein sequence ID" value="WNM23630.1"/>
    <property type="molecule type" value="Genomic_DNA"/>
</dbReference>